<evidence type="ECO:0000313" key="8">
    <source>
        <dbReference type="Proteomes" id="UP000648257"/>
    </source>
</evidence>
<keyword evidence="8" id="KW-1185">Reference proteome</keyword>
<feature type="transmembrane region" description="Helical" evidence="6">
    <location>
        <begin position="115"/>
        <end position="136"/>
    </location>
</feature>
<feature type="transmembrane region" description="Helical" evidence="6">
    <location>
        <begin position="25"/>
        <end position="45"/>
    </location>
</feature>
<evidence type="ECO:0000256" key="4">
    <source>
        <dbReference type="ARBA" id="ARBA00022989"/>
    </source>
</evidence>
<dbReference type="RefSeq" id="WP_186922768.1">
    <property type="nucleotide sequence ID" value="NZ_JACOFW010000009.1"/>
</dbReference>
<name>A0ABR6X411_9BURK</name>
<evidence type="ECO:0000313" key="7">
    <source>
        <dbReference type="EMBL" id="MBC3807682.1"/>
    </source>
</evidence>
<reference evidence="7 8" key="1">
    <citation type="submission" date="2020-08" db="EMBL/GenBank/DDBJ databases">
        <title>Novel species isolated from subtropical streams in China.</title>
        <authorList>
            <person name="Lu H."/>
        </authorList>
    </citation>
    <scope>NUCLEOTIDE SEQUENCE [LARGE SCALE GENOMIC DNA]</scope>
    <source>
        <strain evidence="7 8">KACC 16656</strain>
    </source>
</reference>
<evidence type="ECO:0000256" key="5">
    <source>
        <dbReference type="ARBA" id="ARBA00023136"/>
    </source>
</evidence>
<keyword evidence="3 6" id="KW-0812">Transmembrane</keyword>
<dbReference type="PANTHER" id="PTHR23291">
    <property type="entry name" value="BAX INHIBITOR-RELATED"/>
    <property type="match status" value="1"/>
</dbReference>
<evidence type="ECO:0000256" key="1">
    <source>
        <dbReference type="ARBA" id="ARBA00004141"/>
    </source>
</evidence>
<sequence length="229" mass="24913">MELEAQVSGQNTYGPSREKFIAKTFNHLGGSIVAFTVIEMLFFATGLSETIALAIFQLPWLAIMGAFMLISWLASRAAHTVESKAMQYAALGAFIVAEAIIFVPLLYVANSYAPGVITNAAVITLIATVALIAIAYTSRKDFSFLGTILKWAGLLALVLVVSGVIFGFQLGMFFSVAMVAFAGGAILYDASNIIHHYDEERYVGAALELFASVALMFWYILRILTSWRN</sequence>
<protein>
    <submittedName>
        <fullName evidence="7">US12 family protein</fullName>
    </submittedName>
</protein>
<feature type="transmembrane region" description="Helical" evidence="6">
    <location>
        <begin position="172"/>
        <end position="190"/>
    </location>
</feature>
<evidence type="ECO:0000256" key="6">
    <source>
        <dbReference type="RuleBase" id="RU004379"/>
    </source>
</evidence>
<accession>A0ABR6X411</accession>
<feature type="transmembrane region" description="Helical" evidence="6">
    <location>
        <begin position="51"/>
        <end position="74"/>
    </location>
</feature>
<dbReference type="EMBL" id="JACOFW010000009">
    <property type="protein sequence ID" value="MBC3807682.1"/>
    <property type="molecule type" value="Genomic_DNA"/>
</dbReference>
<feature type="transmembrane region" description="Helical" evidence="6">
    <location>
        <begin position="86"/>
        <end position="109"/>
    </location>
</feature>
<proteinExistence type="inferred from homology"/>
<feature type="transmembrane region" description="Helical" evidence="6">
    <location>
        <begin position="202"/>
        <end position="221"/>
    </location>
</feature>
<dbReference type="Proteomes" id="UP000648257">
    <property type="component" value="Unassembled WGS sequence"/>
</dbReference>
<evidence type="ECO:0000256" key="2">
    <source>
        <dbReference type="ARBA" id="ARBA00010350"/>
    </source>
</evidence>
<dbReference type="Pfam" id="PF01027">
    <property type="entry name" value="Bax1-I"/>
    <property type="match status" value="1"/>
</dbReference>
<evidence type="ECO:0000256" key="3">
    <source>
        <dbReference type="ARBA" id="ARBA00022692"/>
    </source>
</evidence>
<comment type="similarity">
    <text evidence="2 6">Belongs to the BI1 family.</text>
</comment>
<organism evidence="7 8">
    <name type="scientific">Undibacterium seohonense</name>
    <dbReference type="NCBI Taxonomy" id="1344950"/>
    <lineage>
        <taxon>Bacteria</taxon>
        <taxon>Pseudomonadati</taxon>
        <taxon>Pseudomonadota</taxon>
        <taxon>Betaproteobacteria</taxon>
        <taxon>Burkholderiales</taxon>
        <taxon>Oxalobacteraceae</taxon>
        <taxon>Undibacterium</taxon>
    </lineage>
</organism>
<dbReference type="PANTHER" id="PTHR23291:SF50">
    <property type="entry name" value="PROTEIN LIFEGUARD 4"/>
    <property type="match status" value="1"/>
</dbReference>
<gene>
    <name evidence="7" type="ORF">H8K52_10035</name>
</gene>
<keyword evidence="4 6" id="KW-1133">Transmembrane helix</keyword>
<comment type="subcellular location">
    <subcellularLocation>
        <location evidence="1">Membrane</location>
        <topology evidence="1">Multi-pass membrane protein</topology>
    </subcellularLocation>
</comment>
<dbReference type="InterPro" id="IPR006214">
    <property type="entry name" value="Bax_inhibitor_1-related"/>
</dbReference>
<comment type="caution">
    <text evidence="7">The sequence shown here is derived from an EMBL/GenBank/DDBJ whole genome shotgun (WGS) entry which is preliminary data.</text>
</comment>
<feature type="transmembrane region" description="Helical" evidence="6">
    <location>
        <begin position="148"/>
        <end position="166"/>
    </location>
</feature>
<keyword evidence="5 6" id="KW-0472">Membrane</keyword>